<evidence type="ECO:0000256" key="1">
    <source>
        <dbReference type="SAM" id="SignalP"/>
    </source>
</evidence>
<dbReference type="EMBL" id="AP025591">
    <property type="protein sequence ID" value="BDG04661.1"/>
    <property type="molecule type" value="Genomic_DNA"/>
</dbReference>
<sequence length="372" mass="41133">MTLRRTATLVAPFILIACAGARAPRPADAAAAPAGASTPQHLAFPPEEVKVSPTDLELEGKNDEELFAIGTAAYGAGEYARAAAAFARLADLFPTSRHEAAALFDAGLAYQHLDEWRLALERFRTVERKYEGPDALEASFKIADCLYYLHELDEAHARLEAILRRDGLDPALRIRALAQRGVLELEGGKTEDAEKSFRLALGAWQGASDQERLDPYYPSLAQYYLGETYRTWFRALPLDPSSGDEERLRQDLEHKAEMLLSAQGHYLRAIRMGDDRWAVAAGFRIGELYDELRRQLLDAPLPPGLDEEHAAAYRSELRRKVRVLATKAISAYDQTLARAARSGVDDLRFLSDAQESLARLKSALAEDAPPGT</sequence>
<protein>
    <recommendedName>
        <fullName evidence="4">Tetratricopeptide repeat protein</fullName>
    </recommendedName>
</protein>
<organism evidence="2 3">
    <name type="scientific">Anaeromyxobacter oryzae</name>
    <dbReference type="NCBI Taxonomy" id="2918170"/>
    <lineage>
        <taxon>Bacteria</taxon>
        <taxon>Pseudomonadati</taxon>
        <taxon>Myxococcota</taxon>
        <taxon>Myxococcia</taxon>
        <taxon>Myxococcales</taxon>
        <taxon>Cystobacterineae</taxon>
        <taxon>Anaeromyxobacteraceae</taxon>
        <taxon>Anaeromyxobacter</taxon>
    </lineage>
</organism>
<accession>A0ABN6MUQ3</accession>
<name>A0ABN6MUQ3_9BACT</name>
<evidence type="ECO:0008006" key="4">
    <source>
        <dbReference type="Google" id="ProtNLM"/>
    </source>
</evidence>
<reference evidence="3" key="1">
    <citation type="journal article" date="2022" name="Int. J. Syst. Evol. Microbiol.">
        <title>Anaeromyxobacter oryzae sp. nov., Anaeromyxobacter diazotrophicus sp. nov. and Anaeromyxobacter paludicola sp. nov., isolated from paddy soils.</title>
        <authorList>
            <person name="Itoh H."/>
            <person name="Xu Z."/>
            <person name="Mise K."/>
            <person name="Masuda Y."/>
            <person name="Ushijima N."/>
            <person name="Hayakawa C."/>
            <person name="Shiratori Y."/>
            <person name="Senoo K."/>
        </authorList>
    </citation>
    <scope>NUCLEOTIDE SEQUENCE [LARGE SCALE GENOMIC DNA]</scope>
    <source>
        <strain evidence="3">Red232</strain>
    </source>
</reference>
<keyword evidence="1" id="KW-0732">Signal</keyword>
<gene>
    <name evidence="2" type="ORF">AMOR_36570</name>
</gene>
<keyword evidence="3" id="KW-1185">Reference proteome</keyword>
<dbReference type="RefSeq" id="WP_248353108.1">
    <property type="nucleotide sequence ID" value="NZ_AP025591.1"/>
</dbReference>
<dbReference type="Proteomes" id="UP001162891">
    <property type="component" value="Chromosome"/>
</dbReference>
<proteinExistence type="predicted"/>
<feature type="signal peptide" evidence="1">
    <location>
        <begin position="1"/>
        <end position="23"/>
    </location>
</feature>
<evidence type="ECO:0000313" key="2">
    <source>
        <dbReference type="EMBL" id="BDG04661.1"/>
    </source>
</evidence>
<dbReference type="SUPFAM" id="SSF48452">
    <property type="entry name" value="TPR-like"/>
    <property type="match status" value="1"/>
</dbReference>
<dbReference type="Pfam" id="PF13174">
    <property type="entry name" value="TPR_6"/>
    <property type="match status" value="1"/>
</dbReference>
<dbReference type="InterPro" id="IPR011990">
    <property type="entry name" value="TPR-like_helical_dom_sf"/>
</dbReference>
<feature type="chain" id="PRO_5045199549" description="Tetratricopeptide repeat protein" evidence="1">
    <location>
        <begin position="24"/>
        <end position="372"/>
    </location>
</feature>
<dbReference type="SMART" id="SM00028">
    <property type="entry name" value="TPR"/>
    <property type="match status" value="3"/>
</dbReference>
<dbReference type="Gene3D" id="1.25.40.10">
    <property type="entry name" value="Tetratricopeptide repeat domain"/>
    <property type="match status" value="2"/>
</dbReference>
<dbReference type="InterPro" id="IPR019734">
    <property type="entry name" value="TPR_rpt"/>
</dbReference>
<evidence type="ECO:0000313" key="3">
    <source>
        <dbReference type="Proteomes" id="UP001162891"/>
    </source>
</evidence>
<dbReference type="PROSITE" id="PS51257">
    <property type="entry name" value="PROKAR_LIPOPROTEIN"/>
    <property type="match status" value="1"/>
</dbReference>